<evidence type="ECO:0000313" key="4">
    <source>
        <dbReference type="Proteomes" id="UP000032483"/>
    </source>
</evidence>
<feature type="transmembrane region" description="Helical" evidence="1">
    <location>
        <begin position="229"/>
        <end position="253"/>
    </location>
</feature>
<organism evidence="2 4">
    <name type="scientific">Ruthenibacterium lactatiformans</name>
    <dbReference type="NCBI Taxonomy" id="1550024"/>
    <lineage>
        <taxon>Bacteria</taxon>
        <taxon>Bacillati</taxon>
        <taxon>Bacillota</taxon>
        <taxon>Clostridia</taxon>
        <taxon>Eubacteriales</taxon>
        <taxon>Oscillospiraceae</taxon>
        <taxon>Ruthenibacterium</taxon>
    </lineage>
</organism>
<keyword evidence="1" id="KW-0472">Membrane</keyword>
<feature type="transmembrane region" description="Helical" evidence="1">
    <location>
        <begin position="162"/>
        <end position="186"/>
    </location>
</feature>
<reference evidence="3 5" key="2">
    <citation type="submission" date="2015-10" db="EMBL/GenBank/DDBJ databases">
        <title>A novel member of the family Ruminococcaceae isolated from human faeces.</title>
        <authorList>
            <person name="Shkoporov A.N."/>
            <person name="Chaplin A.V."/>
            <person name="Motuzova O.V."/>
            <person name="Kafarskaia L.I."/>
            <person name="Efimov B.A."/>
        </authorList>
    </citation>
    <scope>NUCLEOTIDE SEQUENCE [LARGE SCALE GENOMIC DNA]</scope>
    <source>
        <strain evidence="3 5">668</strain>
    </source>
</reference>
<dbReference type="EMBL" id="LMUA01000012">
    <property type="protein sequence ID" value="KUE76117.1"/>
    <property type="molecule type" value="Genomic_DNA"/>
</dbReference>
<feature type="transmembrane region" description="Helical" evidence="1">
    <location>
        <begin position="12"/>
        <end position="34"/>
    </location>
</feature>
<name>A0A0D8J5F0_9FIRM</name>
<proteinExistence type="predicted"/>
<dbReference type="AlphaFoldDB" id="A0A0D8J5F0"/>
<accession>A0A0D8J5F0</accession>
<keyword evidence="1" id="KW-1133">Transmembrane helix</keyword>
<sequence>MKRPEPLLRRLLFPGGGWAALAAFAAVASLWTVFSNGWEDAPAARAAYAFSAYALVVAICRAVPAARRAKTAVYGLPPVRRWRADAALRALVSLRAGLCVNLCFAACKLYAGIRFRSPWFGAAAVYYTVLSTMRFAVLRGVRNAPPAGPSAAPVRQMRGLRVYRRCGVLMFALNLAMTAIAAQMVWQNRAYRYPGTLIYASAAYTFYCFGSAAASAVKAHRMHDPVHAAAKMLGLAGALMSVLTLQTAMLAQFGGDAAMRRTMNAVTGACVCSLVFCMAAFMAVRGNILLRRAARQNAAASAAPPSIHF</sequence>
<keyword evidence="4" id="KW-1185">Reference proteome</keyword>
<dbReference type="EMBL" id="JXXK01000002">
    <property type="protein sequence ID" value="KJF41033.1"/>
    <property type="molecule type" value="Genomic_DNA"/>
</dbReference>
<dbReference type="GeneID" id="42855420"/>
<dbReference type="RefSeq" id="WP_050004391.1">
    <property type="nucleotide sequence ID" value="NZ_DAWBJP010000016.1"/>
</dbReference>
<feature type="transmembrane region" description="Helical" evidence="1">
    <location>
        <begin position="198"/>
        <end position="217"/>
    </location>
</feature>
<feature type="transmembrane region" description="Helical" evidence="1">
    <location>
        <begin position="119"/>
        <end position="141"/>
    </location>
</feature>
<feature type="transmembrane region" description="Helical" evidence="1">
    <location>
        <begin position="265"/>
        <end position="284"/>
    </location>
</feature>
<feature type="transmembrane region" description="Helical" evidence="1">
    <location>
        <begin position="46"/>
        <end position="66"/>
    </location>
</feature>
<evidence type="ECO:0000313" key="2">
    <source>
        <dbReference type="EMBL" id="KJF41033.1"/>
    </source>
</evidence>
<protein>
    <submittedName>
        <fullName evidence="2">Uncharacterized protein</fullName>
    </submittedName>
</protein>
<dbReference type="Proteomes" id="UP000053433">
    <property type="component" value="Unassembled WGS sequence"/>
</dbReference>
<feature type="transmembrane region" description="Helical" evidence="1">
    <location>
        <begin position="87"/>
        <end position="113"/>
    </location>
</feature>
<comment type="caution">
    <text evidence="2">The sequence shown here is derived from an EMBL/GenBank/DDBJ whole genome shotgun (WGS) entry which is preliminary data.</text>
</comment>
<reference evidence="2" key="1">
    <citation type="submission" date="2015-02" db="EMBL/GenBank/DDBJ databases">
        <title>A novel member of the family Ruminococcaceae isolated from human feces.</title>
        <authorList>
            <person name="Shkoporov A.N."/>
            <person name="Chaplin A.V."/>
            <person name="Motuzova O.V."/>
            <person name="Kafarskaia L.I."/>
            <person name="Khokhlova E.V."/>
            <person name="Efimov B.A."/>
        </authorList>
    </citation>
    <scope>NUCLEOTIDE SEQUENCE [LARGE SCALE GENOMIC DNA]</scope>
    <source>
        <strain evidence="2">585-1</strain>
    </source>
</reference>
<evidence type="ECO:0000313" key="5">
    <source>
        <dbReference type="Proteomes" id="UP000053433"/>
    </source>
</evidence>
<accession>A0A0W7TQU6</accession>
<gene>
    <name evidence="3" type="ORF">ASJ35_10025</name>
    <name evidence="2" type="ORF">TQ39_02060</name>
</gene>
<evidence type="ECO:0000313" key="3">
    <source>
        <dbReference type="EMBL" id="KUE76117.1"/>
    </source>
</evidence>
<dbReference type="Proteomes" id="UP000032483">
    <property type="component" value="Unassembled WGS sequence"/>
</dbReference>
<keyword evidence="1" id="KW-0812">Transmembrane</keyword>
<evidence type="ECO:0000256" key="1">
    <source>
        <dbReference type="SAM" id="Phobius"/>
    </source>
</evidence>